<sequence>MKKKIDFAQNICIICSTMIYMSDNLADVDPLYDNIFILRKIKRKINDYFSKQSKQIEEPQLSLNKVQVTEKIPEYHDQIESMPHVNDIGIFVNRDLTDDEKYSYGYHWLHINFPYARFKIPISNFQWLLDFNWLAYSEKNQGAYCKHCVVFAKTGGVLSQPLRKLLYEAFNAWKKALGVVINMYFRNTLLVFIMLLLLLNQIDSLIFLLKNNLQLSKQSIESMPHVNDIGIFVNRDLTDDEKYSALTKVWVPLATYKFPLCSINEKRGLKFQFQWLLEFNWLAYSEKNQGAYCKHCVVFAKTGGVGSQPLRKLVYEAFNTWKKALEVVFRKHSTCVYHVTSVVKSDQFLNIFTKKQPSIIEAICEDRFGNQPLRKLVYEAFNAWKKALEVVFRKHSTCDYHVTSVVKSDQFLNIFTKKQPSIIEVICENIIPILIFVQKESSNTRKQKKTCPYN</sequence>
<evidence type="ECO:0000313" key="1">
    <source>
        <dbReference type="EMBL" id="KAF0753744.1"/>
    </source>
</evidence>
<accession>A0A6G0YDA2</accession>
<dbReference type="Proteomes" id="UP000478052">
    <property type="component" value="Unassembled WGS sequence"/>
</dbReference>
<keyword evidence="2" id="KW-1185">Reference proteome</keyword>
<name>A0A6G0YDA2_APHCR</name>
<proteinExistence type="predicted"/>
<dbReference type="OrthoDB" id="6622122at2759"/>
<comment type="caution">
    <text evidence="1">The sequence shown here is derived from an EMBL/GenBank/DDBJ whole genome shotgun (WGS) entry which is preliminary data.</text>
</comment>
<evidence type="ECO:0000313" key="2">
    <source>
        <dbReference type="Proteomes" id="UP000478052"/>
    </source>
</evidence>
<organism evidence="1 2">
    <name type="scientific">Aphis craccivora</name>
    <name type="common">Cowpea aphid</name>
    <dbReference type="NCBI Taxonomy" id="307492"/>
    <lineage>
        <taxon>Eukaryota</taxon>
        <taxon>Metazoa</taxon>
        <taxon>Ecdysozoa</taxon>
        <taxon>Arthropoda</taxon>
        <taxon>Hexapoda</taxon>
        <taxon>Insecta</taxon>
        <taxon>Pterygota</taxon>
        <taxon>Neoptera</taxon>
        <taxon>Paraneoptera</taxon>
        <taxon>Hemiptera</taxon>
        <taxon>Sternorrhyncha</taxon>
        <taxon>Aphidomorpha</taxon>
        <taxon>Aphidoidea</taxon>
        <taxon>Aphididae</taxon>
        <taxon>Aphidini</taxon>
        <taxon>Aphis</taxon>
        <taxon>Aphis</taxon>
    </lineage>
</organism>
<protein>
    <submittedName>
        <fullName evidence="1">Zinc finger MYM-type protein 1-like</fullName>
    </submittedName>
</protein>
<dbReference type="EMBL" id="VUJU01004635">
    <property type="protein sequence ID" value="KAF0753744.1"/>
    <property type="molecule type" value="Genomic_DNA"/>
</dbReference>
<gene>
    <name evidence="1" type="ORF">FWK35_00013598</name>
</gene>
<reference evidence="1 2" key="1">
    <citation type="submission" date="2019-08" db="EMBL/GenBank/DDBJ databases">
        <title>Whole genome of Aphis craccivora.</title>
        <authorList>
            <person name="Voronova N.V."/>
            <person name="Shulinski R.S."/>
            <person name="Bandarenka Y.V."/>
            <person name="Zhorov D.G."/>
            <person name="Warner D."/>
        </authorList>
    </citation>
    <scope>NUCLEOTIDE SEQUENCE [LARGE SCALE GENOMIC DNA]</scope>
    <source>
        <strain evidence="1">180601</strain>
        <tissue evidence="1">Whole Body</tissue>
    </source>
</reference>
<dbReference type="AlphaFoldDB" id="A0A6G0YDA2"/>